<dbReference type="AlphaFoldDB" id="A0A2T7A4U9"/>
<organism evidence="1 2">
    <name type="scientific">Tuber borchii</name>
    <name type="common">White truffle</name>
    <dbReference type="NCBI Taxonomy" id="42251"/>
    <lineage>
        <taxon>Eukaryota</taxon>
        <taxon>Fungi</taxon>
        <taxon>Dikarya</taxon>
        <taxon>Ascomycota</taxon>
        <taxon>Pezizomycotina</taxon>
        <taxon>Pezizomycetes</taxon>
        <taxon>Pezizales</taxon>
        <taxon>Tuberaceae</taxon>
        <taxon>Tuber</taxon>
    </lineage>
</organism>
<comment type="caution">
    <text evidence="1">The sequence shown here is derived from an EMBL/GenBank/DDBJ whole genome shotgun (WGS) entry which is preliminary data.</text>
</comment>
<dbReference type="EMBL" id="NESQ01000023">
    <property type="protein sequence ID" value="PUU82754.1"/>
    <property type="molecule type" value="Genomic_DNA"/>
</dbReference>
<accession>A0A2T7A4U9</accession>
<keyword evidence="2" id="KW-1185">Reference proteome</keyword>
<proteinExistence type="predicted"/>
<evidence type="ECO:0000313" key="2">
    <source>
        <dbReference type="Proteomes" id="UP000244722"/>
    </source>
</evidence>
<protein>
    <submittedName>
        <fullName evidence="1">Uncharacterized protein</fullName>
    </submittedName>
</protein>
<reference evidence="1 2" key="1">
    <citation type="submission" date="2017-04" db="EMBL/GenBank/DDBJ databases">
        <title>Draft genome sequence of Tuber borchii Vittad., a whitish edible truffle.</title>
        <authorList>
            <consortium name="DOE Joint Genome Institute"/>
            <person name="Murat C."/>
            <person name="Kuo A."/>
            <person name="Barry K.W."/>
            <person name="Clum A."/>
            <person name="Dockter R.B."/>
            <person name="Fauchery L."/>
            <person name="Iotti M."/>
            <person name="Kohler A."/>
            <person name="Labutti K."/>
            <person name="Lindquist E.A."/>
            <person name="Lipzen A."/>
            <person name="Ohm R.A."/>
            <person name="Wang M."/>
            <person name="Grigoriev I.V."/>
            <person name="Zambonelli A."/>
            <person name="Martin F.M."/>
        </authorList>
    </citation>
    <scope>NUCLEOTIDE SEQUENCE [LARGE SCALE GENOMIC DNA]</scope>
    <source>
        <strain evidence="1 2">Tbo3840</strain>
    </source>
</reference>
<sequence>MIGYSRTPLSRMVKIRSETRGGAYVGSRVISGTQIRRGSILQYSVQTQISRVTSNVNSCSYTRCVSLFPTLHTNRHCPRHEFTFRNSETSGRVKWSMKMVSEKTKKRVIIEQI</sequence>
<evidence type="ECO:0000313" key="1">
    <source>
        <dbReference type="EMBL" id="PUU82754.1"/>
    </source>
</evidence>
<gene>
    <name evidence="1" type="ORF">B9Z19DRAFT_350076</name>
</gene>
<name>A0A2T7A4U9_TUBBO</name>
<dbReference type="Proteomes" id="UP000244722">
    <property type="component" value="Unassembled WGS sequence"/>
</dbReference>